<gene>
    <name evidence="1" type="ORF">BDV29DRAFT_195378</name>
</gene>
<dbReference type="SUPFAM" id="SSF52777">
    <property type="entry name" value="CoA-dependent acyltransferases"/>
    <property type="match status" value="1"/>
</dbReference>
<dbReference type="OrthoDB" id="2548233at2759"/>
<dbReference type="Gene3D" id="3.30.559.30">
    <property type="entry name" value="Nonribosomal peptide synthetase, condensation domain"/>
    <property type="match status" value="2"/>
</dbReference>
<evidence type="ECO:0008006" key="3">
    <source>
        <dbReference type="Google" id="ProtNLM"/>
    </source>
</evidence>
<proteinExistence type="predicted"/>
<dbReference type="InterPro" id="IPR023213">
    <property type="entry name" value="CAT-like_dom_sf"/>
</dbReference>
<organism evidence="1 2">
    <name type="scientific">Aspergillus leporis</name>
    <dbReference type="NCBI Taxonomy" id="41062"/>
    <lineage>
        <taxon>Eukaryota</taxon>
        <taxon>Fungi</taxon>
        <taxon>Dikarya</taxon>
        <taxon>Ascomycota</taxon>
        <taxon>Pezizomycotina</taxon>
        <taxon>Eurotiomycetes</taxon>
        <taxon>Eurotiomycetidae</taxon>
        <taxon>Eurotiales</taxon>
        <taxon>Aspergillaceae</taxon>
        <taxon>Aspergillus</taxon>
        <taxon>Aspergillus subgen. Circumdati</taxon>
    </lineage>
</organism>
<dbReference type="AlphaFoldDB" id="A0A5N5WP32"/>
<dbReference type="Proteomes" id="UP000326565">
    <property type="component" value="Unassembled WGS sequence"/>
</dbReference>
<sequence>MSWTQQDNYWRRPLDGHERFFRAAGDVGKPFGRENWLIMGSVQLEYPSDFDAPGRLREAWKVLRFKHPEIAMEIRSSEKRYYPVSDEKKLEDWCNSTFRIEQDVSSADDFFSQLRLAESHATCHWIPVTNQLAIISAHDRWDGIGQTMLLDELLSELESPSPPPTAFNGDEAKNLVPTLDTVLGISAPWEPSWEKRADELIDTFLEHQPSIGLPLQGDPKTLPGNSVRVEEILPANVTTALRKAARAQGITLTSAMHASVIQETVRANPKSPASRYISLAVFNLRKYCPEPFDGPLHAPSLRLLALPFSVDPRVPWHELTRILHPIYHQSWTPGDSDLLFVRAPFVEKKATTLFSVPVDSDTPPPTEPNLNSLGVMEKFIKPSYGPVTVTDVSPMAQMITPQIYVHSWSWNGELHLSASYNEAYYTTDYASKWLASVRSNLIENLGV</sequence>
<keyword evidence="2" id="KW-1185">Reference proteome</keyword>
<accession>A0A5N5WP32</accession>
<dbReference type="PANTHER" id="PTHR42034">
    <property type="entry name" value="CHROMOSOME 7, WHOLE GENOME SHOTGUN SEQUENCE-RELATED"/>
    <property type="match status" value="1"/>
</dbReference>
<evidence type="ECO:0000313" key="1">
    <source>
        <dbReference type="EMBL" id="KAB8068802.1"/>
    </source>
</evidence>
<dbReference type="PANTHER" id="PTHR42034:SF1">
    <property type="entry name" value="CONDENSATION DOMAIN-CONTAINING PROTEIN"/>
    <property type="match status" value="1"/>
</dbReference>
<evidence type="ECO:0000313" key="2">
    <source>
        <dbReference type="Proteomes" id="UP000326565"/>
    </source>
</evidence>
<name>A0A5N5WP32_9EURO</name>
<dbReference type="EMBL" id="ML732372">
    <property type="protein sequence ID" value="KAB8068802.1"/>
    <property type="molecule type" value="Genomic_DNA"/>
</dbReference>
<reference evidence="1 2" key="1">
    <citation type="submission" date="2019-04" db="EMBL/GenBank/DDBJ databases">
        <title>Friends and foes A comparative genomics study of 23 Aspergillus species from section Flavi.</title>
        <authorList>
            <consortium name="DOE Joint Genome Institute"/>
            <person name="Kjaerbolling I."/>
            <person name="Vesth T."/>
            <person name="Frisvad J.C."/>
            <person name="Nybo J.L."/>
            <person name="Theobald S."/>
            <person name="Kildgaard S."/>
            <person name="Isbrandt T."/>
            <person name="Kuo A."/>
            <person name="Sato A."/>
            <person name="Lyhne E.K."/>
            <person name="Kogle M.E."/>
            <person name="Wiebenga A."/>
            <person name="Kun R.S."/>
            <person name="Lubbers R.J."/>
            <person name="Makela M.R."/>
            <person name="Barry K."/>
            <person name="Chovatia M."/>
            <person name="Clum A."/>
            <person name="Daum C."/>
            <person name="Haridas S."/>
            <person name="He G."/>
            <person name="LaButti K."/>
            <person name="Lipzen A."/>
            <person name="Mondo S."/>
            <person name="Riley R."/>
            <person name="Salamov A."/>
            <person name="Simmons B.A."/>
            <person name="Magnuson J.K."/>
            <person name="Henrissat B."/>
            <person name="Mortensen U.H."/>
            <person name="Larsen T.O."/>
            <person name="Devries R.P."/>
            <person name="Grigoriev I.V."/>
            <person name="Machida M."/>
            <person name="Baker S.E."/>
            <person name="Andersen M.R."/>
        </authorList>
    </citation>
    <scope>NUCLEOTIDE SEQUENCE [LARGE SCALE GENOMIC DNA]</scope>
    <source>
        <strain evidence="1 2">CBS 151.66</strain>
    </source>
</reference>
<protein>
    <recommendedName>
        <fullName evidence="3">Condensation domain-containing protein</fullName>
    </recommendedName>
</protein>
<dbReference type="Gene3D" id="3.30.559.10">
    <property type="entry name" value="Chloramphenicol acetyltransferase-like domain"/>
    <property type="match status" value="1"/>
</dbReference>